<comment type="subcellular location">
    <subcellularLocation>
        <location evidence="2">Cell membrane</location>
        <topology evidence="2">Multi-pass membrane protein</topology>
    </subcellularLocation>
</comment>
<protein>
    <recommendedName>
        <fullName evidence="2">Biotin transporter</fullName>
    </recommendedName>
</protein>
<keyword evidence="3" id="KW-0812">Transmembrane</keyword>
<keyword evidence="2" id="KW-0813">Transport</keyword>
<feature type="transmembrane region" description="Helical" evidence="3">
    <location>
        <begin position="152"/>
        <end position="174"/>
    </location>
</feature>
<feature type="transmembrane region" description="Helical" evidence="3">
    <location>
        <begin position="16"/>
        <end position="34"/>
    </location>
</feature>
<comment type="similarity">
    <text evidence="1 2">Belongs to the BioY family.</text>
</comment>
<keyword evidence="5" id="KW-1185">Reference proteome</keyword>
<evidence type="ECO:0000256" key="1">
    <source>
        <dbReference type="ARBA" id="ARBA00010692"/>
    </source>
</evidence>
<accession>A0A846QM52</accession>
<dbReference type="AlphaFoldDB" id="A0A846QM52"/>
<organism evidence="4 5">
    <name type="scientific">Desulfobaculum xiamenense</name>
    <dbReference type="NCBI Taxonomy" id="995050"/>
    <lineage>
        <taxon>Bacteria</taxon>
        <taxon>Pseudomonadati</taxon>
        <taxon>Thermodesulfobacteriota</taxon>
        <taxon>Desulfovibrionia</taxon>
        <taxon>Desulfovibrionales</taxon>
        <taxon>Desulfovibrionaceae</taxon>
        <taxon>Desulfobaculum</taxon>
    </lineage>
</organism>
<dbReference type="Proteomes" id="UP000580856">
    <property type="component" value="Unassembled WGS sequence"/>
</dbReference>
<feature type="transmembrane region" description="Helical" evidence="3">
    <location>
        <begin position="46"/>
        <end position="79"/>
    </location>
</feature>
<keyword evidence="3" id="KW-1133">Transmembrane helix</keyword>
<name>A0A846QM52_9BACT</name>
<keyword evidence="2" id="KW-1003">Cell membrane</keyword>
<dbReference type="PANTHER" id="PTHR34295:SF1">
    <property type="entry name" value="BIOTIN TRANSPORTER BIOY"/>
    <property type="match status" value="1"/>
</dbReference>
<proteinExistence type="inferred from homology"/>
<sequence length="185" mass="19184">MNAPDEFGTLESLHKLVWTAMLAATISIGAYLHFPIGPVPFSMQPFFVFLAGYILGPVHGAFCVALYIGAGAIGLPVFAGGNAGFAYLLGPTGGYLAGFAAAATLCGMTTRNGDTPQWLPGLAWGALALAATYGIGAWRLAAALDMPWAKAIAIGVAPFILPDAVKIVAALACARFMRQRGLLRL</sequence>
<evidence type="ECO:0000313" key="4">
    <source>
        <dbReference type="EMBL" id="NJB68110.1"/>
    </source>
</evidence>
<dbReference type="Gene3D" id="1.10.1760.20">
    <property type="match status" value="1"/>
</dbReference>
<dbReference type="PIRSF" id="PIRSF016661">
    <property type="entry name" value="BioY"/>
    <property type="match status" value="1"/>
</dbReference>
<dbReference type="PANTHER" id="PTHR34295">
    <property type="entry name" value="BIOTIN TRANSPORTER BIOY"/>
    <property type="match status" value="1"/>
</dbReference>
<evidence type="ECO:0000256" key="3">
    <source>
        <dbReference type="SAM" id="Phobius"/>
    </source>
</evidence>
<evidence type="ECO:0000313" key="5">
    <source>
        <dbReference type="Proteomes" id="UP000580856"/>
    </source>
</evidence>
<dbReference type="GO" id="GO:0015225">
    <property type="term" value="F:biotin transmembrane transporter activity"/>
    <property type="evidence" value="ECO:0007669"/>
    <property type="project" value="UniProtKB-UniRule"/>
</dbReference>
<reference evidence="4 5" key="1">
    <citation type="submission" date="2020-03" db="EMBL/GenBank/DDBJ databases">
        <title>Genomic Encyclopedia of Type Strains, Phase IV (KMG-IV): sequencing the most valuable type-strain genomes for metagenomic binning, comparative biology and taxonomic classification.</title>
        <authorList>
            <person name="Goeker M."/>
        </authorList>
    </citation>
    <scope>NUCLEOTIDE SEQUENCE [LARGE SCALE GENOMIC DNA]</scope>
    <source>
        <strain evidence="4 5">DSM 24233</strain>
    </source>
</reference>
<evidence type="ECO:0000256" key="2">
    <source>
        <dbReference type="PIRNR" id="PIRNR016661"/>
    </source>
</evidence>
<dbReference type="GO" id="GO:0005886">
    <property type="term" value="C:plasma membrane"/>
    <property type="evidence" value="ECO:0007669"/>
    <property type="project" value="UniProtKB-SubCell"/>
</dbReference>
<dbReference type="Pfam" id="PF02632">
    <property type="entry name" value="BioY"/>
    <property type="match status" value="1"/>
</dbReference>
<feature type="transmembrane region" description="Helical" evidence="3">
    <location>
        <begin position="85"/>
        <end position="106"/>
    </location>
</feature>
<dbReference type="EMBL" id="JAATJA010000002">
    <property type="protein sequence ID" value="NJB68110.1"/>
    <property type="molecule type" value="Genomic_DNA"/>
</dbReference>
<keyword evidence="2 3" id="KW-0472">Membrane</keyword>
<gene>
    <name evidence="4" type="ORF">GGQ74_001783</name>
</gene>
<dbReference type="RefSeq" id="WP_167941205.1">
    <property type="nucleotide sequence ID" value="NZ_JAATJA010000002.1"/>
</dbReference>
<comment type="caution">
    <text evidence="4">The sequence shown here is derived from an EMBL/GenBank/DDBJ whole genome shotgun (WGS) entry which is preliminary data.</text>
</comment>
<feature type="transmembrane region" description="Helical" evidence="3">
    <location>
        <begin position="118"/>
        <end position="140"/>
    </location>
</feature>
<dbReference type="InterPro" id="IPR003784">
    <property type="entry name" value="BioY"/>
</dbReference>